<dbReference type="Proteomes" id="UP000194003">
    <property type="component" value="Unassembled WGS sequence"/>
</dbReference>
<dbReference type="InterPro" id="IPR029063">
    <property type="entry name" value="SAM-dependent_MTases_sf"/>
</dbReference>
<name>A0A1Y2K644_9PROT</name>
<evidence type="ECO:0000313" key="3">
    <source>
        <dbReference type="EMBL" id="OSM04828.1"/>
    </source>
</evidence>
<dbReference type="Pfam" id="PF03602">
    <property type="entry name" value="Cons_hypoth95"/>
    <property type="match status" value="1"/>
</dbReference>
<protein>
    <submittedName>
        <fullName evidence="3">Putative 16S rRNA (Guanine966-N2)-methyltransferase</fullName>
    </submittedName>
</protein>
<dbReference type="SUPFAM" id="SSF53335">
    <property type="entry name" value="S-adenosyl-L-methionine-dependent methyltransferases"/>
    <property type="match status" value="1"/>
</dbReference>
<dbReference type="PANTHER" id="PTHR43542:SF1">
    <property type="entry name" value="METHYLTRANSFERASE"/>
    <property type="match status" value="1"/>
</dbReference>
<keyword evidence="4" id="KW-1185">Reference proteome</keyword>
<dbReference type="InterPro" id="IPR002052">
    <property type="entry name" value="DNA_methylase_N6_adenine_CS"/>
</dbReference>
<evidence type="ECO:0000256" key="1">
    <source>
        <dbReference type="ARBA" id="ARBA00022603"/>
    </source>
</evidence>
<dbReference type="NCBIfam" id="TIGR00095">
    <property type="entry name" value="16S rRNA (guanine(966)-N(2))-methyltransferase RsmD"/>
    <property type="match status" value="1"/>
</dbReference>
<dbReference type="STRING" id="1434232.MAIT1_02923"/>
<keyword evidence="1 3" id="KW-0489">Methyltransferase</keyword>
<dbReference type="AlphaFoldDB" id="A0A1Y2K644"/>
<reference evidence="3 4" key="1">
    <citation type="journal article" date="2016" name="BMC Genomics">
        <title>Combined genomic and structural analyses of a cultured magnetotactic bacterium reveals its niche adaptation to a dynamic environment.</title>
        <authorList>
            <person name="Araujo A.C."/>
            <person name="Morillo V."/>
            <person name="Cypriano J."/>
            <person name="Teixeira L.C."/>
            <person name="Leao P."/>
            <person name="Lyra S."/>
            <person name="Almeida L.G."/>
            <person name="Bazylinski D.A."/>
            <person name="Vasconcellos A.T."/>
            <person name="Abreu F."/>
            <person name="Lins U."/>
        </authorList>
    </citation>
    <scope>NUCLEOTIDE SEQUENCE [LARGE SCALE GENOMIC DNA]</scope>
    <source>
        <strain evidence="3 4">IT-1</strain>
    </source>
</reference>
<proteinExistence type="predicted"/>
<evidence type="ECO:0000256" key="2">
    <source>
        <dbReference type="ARBA" id="ARBA00022679"/>
    </source>
</evidence>
<dbReference type="EMBL" id="LVJN01000018">
    <property type="protein sequence ID" value="OSM04828.1"/>
    <property type="molecule type" value="Genomic_DNA"/>
</dbReference>
<dbReference type="InterPro" id="IPR004398">
    <property type="entry name" value="RNA_MeTrfase_RsmD"/>
</dbReference>
<comment type="caution">
    <text evidence="3">The sequence shown here is derived from an EMBL/GenBank/DDBJ whole genome shotgun (WGS) entry which is preliminary data.</text>
</comment>
<dbReference type="PROSITE" id="PS00092">
    <property type="entry name" value="N6_MTASE"/>
    <property type="match status" value="1"/>
</dbReference>
<dbReference type="GO" id="GO:0031167">
    <property type="term" value="P:rRNA methylation"/>
    <property type="evidence" value="ECO:0007669"/>
    <property type="project" value="InterPro"/>
</dbReference>
<gene>
    <name evidence="3" type="ORF">MAIT1_02923</name>
</gene>
<organism evidence="3 4">
    <name type="scientific">Magnetofaba australis IT-1</name>
    <dbReference type="NCBI Taxonomy" id="1434232"/>
    <lineage>
        <taxon>Bacteria</taxon>
        <taxon>Pseudomonadati</taxon>
        <taxon>Pseudomonadota</taxon>
        <taxon>Magnetococcia</taxon>
        <taxon>Magnetococcales</taxon>
        <taxon>Magnetococcaceae</taxon>
        <taxon>Magnetofaba</taxon>
    </lineage>
</organism>
<evidence type="ECO:0000313" key="4">
    <source>
        <dbReference type="Proteomes" id="UP000194003"/>
    </source>
</evidence>
<dbReference type="GO" id="GO:0003676">
    <property type="term" value="F:nucleic acid binding"/>
    <property type="evidence" value="ECO:0007669"/>
    <property type="project" value="InterPro"/>
</dbReference>
<dbReference type="CDD" id="cd02440">
    <property type="entry name" value="AdoMet_MTases"/>
    <property type="match status" value="1"/>
</dbReference>
<accession>A0A1Y2K644</accession>
<dbReference type="GO" id="GO:0008168">
    <property type="term" value="F:methyltransferase activity"/>
    <property type="evidence" value="ECO:0007669"/>
    <property type="project" value="UniProtKB-KW"/>
</dbReference>
<sequence length="180" mass="19423">MRPTPVRVREALFNMLGAAFVRDARMLELFAGSGVMGMEALSRGAAQVCSVERDNATLKLLGENLALCGFADQARLVRGSAVAESVLRQTLSAAPEGFDLLFLDPPYGQGLAQQAVDLVARLNLLRDGAVAVAEHERGASVLAPSPAWRLWQTREYGQTAVTLWCVGRENSDLESSPDHE</sequence>
<dbReference type="PIRSF" id="PIRSF004553">
    <property type="entry name" value="CHP00095"/>
    <property type="match status" value="1"/>
</dbReference>
<dbReference type="Gene3D" id="3.40.50.150">
    <property type="entry name" value="Vaccinia Virus protein VP39"/>
    <property type="match status" value="1"/>
</dbReference>
<dbReference type="PANTHER" id="PTHR43542">
    <property type="entry name" value="METHYLTRANSFERASE"/>
    <property type="match status" value="1"/>
</dbReference>
<keyword evidence="2 3" id="KW-0808">Transferase</keyword>